<evidence type="ECO:0000259" key="2">
    <source>
        <dbReference type="Pfam" id="PF01035"/>
    </source>
</evidence>
<gene>
    <name evidence="3" type="ORF">K8V11_06740</name>
</gene>
<dbReference type="InterPro" id="IPR036217">
    <property type="entry name" value="MethylDNA_cys_MeTrfase_DNAb"/>
</dbReference>
<accession>A0A921F4G9</accession>
<dbReference type="Proteomes" id="UP000776650">
    <property type="component" value="Unassembled WGS sequence"/>
</dbReference>
<dbReference type="SUPFAM" id="SSF46767">
    <property type="entry name" value="Methylated DNA-protein cysteine methyltransferase, C-terminal domain"/>
    <property type="match status" value="1"/>
</dbReference>
<feature type="domain" description="Methylated-DNA-[protein]-cysteine S-methyltransferase DNA binding" evidence="2">
    <location>
        <begin position="28"/>
        <end position="100"/>
    </location>
</feature>
<dbReference type="GO" id="GO:0006281">
    <property type="term" value="P:DNA repair"/>
    <property type="evidence" value="ECO:0007669"/>
    <property type="project" value="InterPro"/>
</dbReference>
<dbReference type="EMBL" id="DYXM01000124">
    <property type="protein sequence ID" value="HJE90688.1"/>
    <property type="molecule type" value="Genomic_DNA"/>
</dbReference>
<organism evidence="3 4">
    <name type="scientific">Dietzia timorensis</name>
    <dbReference type="NCBI Taxonomy" id="499555"/>
    <lineage>
        <taxon>Bacteria</taxon>
        <taxon>Bacillati</taxon>
        <taxon>Actinomycetota</taxon>
        <taxon>Actinomycetes</taxon>
        <taxon>Mycobacteriales</taxon>
        <taxon>Dietziaceae</taxon>
        <taxon>Dietzia</taxon>
    </lineage>
</organism>
<dbReference type="Gene3D" id="1.10.10.10">
    <property type="entry name" value="Winged helix-like DNA-binding domain superfamily/Winged helix DNA-binding domain"/>
    <property type="match status" value="1"/>
</dbReference>
<evidence type="ECO:0000313" key="4">
    <source>
        <dbReference type="Proteomes" id="UP000776650"/>
    </source>
</evidence>
<reference evidence="3" key="1">
    <citation type="journal article" date="2021" name="PeerJ">
        <title>Extensive microbial diversity within the chicken gut microbiome revealed by metagenomics and culture.</title>
        <authorList>
            <person name="Gilroy R."/>
            <person name="Ravi A."/>
            <person name="Getino M."/>
            <person name="Pursley I."/>
            <person name="Horton D.L."/>
            <person name="Alikhan N.F."/>
            <person name="Baker D."/>
            <person name="Gharbi K."/>
            <person name="Hall N."/>
            <person name="Watson M."/>
            <person name="Adriaenssens E.M."/>
            <person name="Foster-Nyarko E."/>
            <person name="Jarju S."/>
            <person name="Secka A."/>
            <person name="Antonio M."/>
            <person name="Oren A."/>
            <person name="Chaudhuri R.R."/>
            <person name="La Ragione R."/>
            <person name="Hildebrand F."/>
            <person name="Pallen M.J."/>
        </authorList>
    </citation>
    <scope>NUCLEOTIDE SEQUENCE</scope>
    <source>
        <strain evidence="3">ChiGjej1B1-18357</strain>
    </source>
</reference>
<dbReference type="GO" id="GO:0003824">
    <property type="term" value="F:catalytic activity"/>
    <property type="evidence" value="ECO:0007669"/>
    <property type="project" value="InterPro"/>
</dbReference>
<dbReference type="Pfam" id="PF01035">
    <property type="entry name" value="DNA_binding_1"/>
    <property type="match status" value="1"/>
</dbReference>
<sequence length="135" mass="14647">MPRNTSPASEFFWRRWAAIRDWDTLDRLVAAIPSGYWTSYGALAEVLGTGARVVGTRLSTHGGPGAYRVLRADGSVSAGFHWSDGRETRTVREILESEGVEFTGSGRARPGHRLGAADLEDLLDIAAATENEEGE</sequence>
<name>A0A921F4G9_9ACTN</name>
<protein>
    <submittedName>
        <fullName evidence="3">MGMT family protein</fullName>
    </submittedName>
</protein>
<dbReference type="InterPro" id="IPR014048">
    <property type="entry name" value="MethylDNA_cys_MeTrfase_DNA-bd"/>
</dbReference>
<dbReference type="InterPro" id="IPR036388">
    <property type="entry name" value="WH-like_DNA-bd_sf"/>
</dbReference>
<comment type="caution">
    <text evidence="3">The sequence shown here is derived from an EMBL/GenBank/DDBJ whole genome shotgun (WGS) entry which is preliminary data.</text>
</comment>
<keyword evidence="1" id="KW-0227">DNA damage</keyword>
<reference evidence="3" key="2">
    <citation type="submission" date="2021-09" db="EMBL/GenBank/DDBJ databases">
        <authorList>
            <person name="Gilroy R."/>
        </authorList>
    </citation>
    <scope>NUCLEOTIDE SEQUENCE</scope>
    <source>
        <strain evidence="3">ChiGjej1B1-18357</strain>
    </source>
</reference>
<dbReference type="CDD" id="cd06445">
    <property type="entry name" value="ATase"/>
    <property type="match status" value="1"/>
</dbReference>
<proteinExistence type="predicted"/>
<dbReference type="AlphaFoldDB" id="A0A921F4G9"/>
<dbReference type="RefSeq" id="WP_303911959.1">
    <property type="nucleotide sequence ID" value="NZ_DYXM01000124.1"/>
</dbReference>
<evidence type="ECO:0000256" key="1">
    <source>
        <dbReference type="ARBA" id="ARBA00022763"/>
    </source>
</evidence>
<evidence type="ECO:0000313" key="3">
    <source>
        <dbReference type="EMBL" id="HJE90688.1"/>
    </source>
</evidence>